<name>A0AAN4W1J8_9BACT</name>
<keyword evidence="4" id="KW-1185">Reference proteome</keyword>
<dbReference type="EMBL" id="BQKE01000003">
    <property type="protein sequence ID" value="GJM63981.1"/>
    <property type="molecule type" value="Genomic_DNA"/>
</dbReference>
<keyword evidence="1" id="KW-0732">Signal</keyword>
<protein>
    <recommendedName>
        <fullName evidence="2">DUF4136 domain-containing protein</fullName>
    </recommendedName>
</protein>
<evidence type="ECO:0000313" key="4">
    <source>
        <dbReference type="Proteomes" id="UP001310022"/>
    </source>
</evidence>
<evidence type="ECO:0000256" key="1">
    <source>
        <dbReference type="SAM" id="SignalP"/>
    </source>
</evidence>
<dbReference type="Pfam" id="PF13590">
    <property type="entry name" value="DUF4136"/>
    <property type="match status" value="1"/>
</dbReference>
<accession>A0AAN4W1J8</accession>
<dbReference type="PROSITE" id="PS51257">
    <property type="entry name" value="PROKAR_LIPOPROTEIN"/>
    <property type="match status" value="1"/>
</dbReference>
<dbReference type="AlphaFoldDB" id="A0AAN4W1J8"/>
<evidence type="ECO:0000259" key="2">
    <source>
        <dbReference type="Pfam" id="PF13590"/>
    </source>
</evidence>
<feature type="signal peptide" evidence="1">
    <location>
        <begin position="1"/>
        <end position="21"/>
    </location>
</feature>
<sequence length="256" mass="28878">MKNPLSNIGLLVVVASLTAMITSCNPQGPEYIDEQDVTLTYYDAEFYASGNDYQTFEILSIGLVTEKEDESLSKADSAAIAERLSSGFTDMGYRMATEGEQADFYINAVLAEQTNTMIGGAWWWGYPGYWGGWGYPYPPMWGGWYPWWGPGYAYQYTIGSMLIDKVDAESHEVFSVEYEKRLAAFEEEHGEPANDKDKVGIVEKMAEDGFKVDFRWEAIIQGVLSGNSQYNQDRLERGLNEAFEMSPYMNKSNAQD</sequence>
<gene>
    <name evidence="3" type="ORF">PEDI_45330</name>
</gene>
<feature type="chain" id="PRO_5042853547" description="DUF4136 domain-containing protein" evidence="1">
    <location>
        <begin position="22"/>
        <end position="256"/>
    </location>
</feature>
<dbReference type="InterPro" id="IPR025411">
    <property type="entry name" value="DUF4136"/>
</dbReference>
<feature type="domain" description="DUF4136" evidence="2">
    <location>
        <begin position="41"/>
        <end position="248"/>
    </location>
</feature>
<dbReference type="Proteomes" id="UP001310022">
    <property type="component" value="Unassembled WGS sequence"/>
</dbReference>
<proteinExistence type="predicted"/>
<dbReference type="Gene3D" id="3.30.160.670">
    <property type="match status" value="1"/>
</dbReference>
<reference evidence="3 4" key="1">
    <citation type="submission" date="2021-12" db="EMBL/GenBank/DDBJ databases">
        <title>Genome sequencing of bacteria with rrn-lacking chromosome and rrn-plasmid.</title>
        <authorList>
            <person name="Anda M."/>
            <person name="Iwasaki W."/>
        </authorList>
    </citation>
    <scope>NUCLEOTIDE SEQUENCE [LARGE SCALE GENOMIC DNA]</scope>
    <source>
        <strain evidence="3 4">NBRC 15940</strain>
    </source>
</reference>
<comment type="caution">
    <text evidence="3">The sequence shown here is derived from an EMBL/GenBank/DDBJ whole genome shotgun (WGS) entry which is preliminary data.</text>
</comment>
<organism evidence="3 4">
    <name type="scientific">Persicobacter diffluens</name>
    <dbReference type="NCBI Taxonomy" id="981"/>
    <lineage>
        <taxon>Bacteria</taxon>
        <taxon>Pseudomonadati</taxon>
        <taxon>Bacteroidota</taxon>
        <taxon>Cytophagia</taxon>
        <taxon>Cytophagales</taxon>
        <taxon>Persicobacteraceae</taxon>
        <taxon>Persicobacter</taxon>
    </lineage>
</organism>
<evidence type="ECO:0000313" key="3">
    <source>
        <dbReference type="EMBL" id="GJM63981.1"/>
    </source>
</evidence>